<name>A0A7K1KRJ7_9BACT</name>
<dbReference type="Pfam" id="PF02570">
    <property type="entry name" value="CbiC"/>
    <property type="match status" value="1"/>
</dbReference>
<evidence type="ECO:0000256" key="2">
    <source>
        <dbReference type="ARBA" id="ARBA00009774"/>
    </source>
</evidence>
<dbReference type="PANTHER" id="PTHR43588">
    <property type="entry name" value="COBALT-PRECORRIN-8 METHYLMUTASE"/>
    <property type="match status" value="1"/>
</dbReference>
<dbReference type="InterPro" id="IPR036588">
    <property type="entry name" value="CobH/CbiC_sf"/>
</dbReference>
<dbReference type="GO" id="GO:0016993">
    <property type="term" value="F:precorrin-8X methylmutase activity"/>
    <property type="evidence" value="ECO:0007669"/>
    <property type="project" value="InterPro"/>
</dbReference>
<dbReference type="InterPro" id="IPR003722">
    <property type="entry name" value="Cbl_synth_CobH/CbiC"/>
</dbReference>
<dbReference type="PANTHER" id="PTHR43588:SF1">
    <property type="entry name" value="COBALT-PRECORRIN-8 METHYLMUTASE"/>
    <property type="match status" value="1"/>
</dbReference>
<evidence type="ECO:0000256" key="1">
    <source>
        <dbReference type="ARBA" id="ARBA00004953"/>
    </source>
</evidence>
<evidence type="ECO:0000313" key="7">
    <source>
        <dbReference type="Proteomes" id="UP000461162"/>
    </source>
</evidence>
<dbReference type="SUPFAM" id="SSF63965">
    <property type="entry name" value="Precorrin-8X methylmutase CbiC/CobH"/>
    <property type="match status" value="1"/>
</dbReference>
<comment type="caution">
    <text evidence="6">The sequence shown here is derived from an EMBL/GenBank/DDBJ whole genome shotgun (WGS) entry which is preliminary data.</text>
</comment>
<reference evidence="6 7" key="1">
    <citation type="submission" date="2019-11" db="EMBL/GenBank/DDBJ databases">
        <title>Pseudodesulfovibrio alkaliphilus, sp. nov., an alkaliphilic sulfate-reducing bacteria from mud volcano of Taman peninsula, Russia.</title>
        <authorList>
            <person name="Frolova A."/>
            <person name="Merkel A.Y."/>
            <person name="Slobodkin A.I."/>
        </authorList>
    </citation>
    <scope>NUCLEOTIDE SEQUENCE [LARGE SCALE GENOMIC DNA]</scope>
    <source>
        <strain evidence="6 7">F-1</strain>
    </source>
</reference>
<dbReference type="EMBL" id="WODC01000011">
    <property type="protein sequence ID" value="MUM78723.1"/>
    <property type="molecule type" value="Genomic_DNA"/>
</dbReference>
<comment type="pathway">
    <text evidence="1">Cofactor biosynthesis; adenosylcobalamin biosynthesis.</text>
</comment>
<sequence>MDFPLQNFFSPDEIEAESLRIIDAEVPQPRPFSGVKWQIVRRMIHTTADFELLNLVRFHPDAVDSGLKALRSGATIVTDTEMARQGIPVRRLEPLGATVRCLMNDERVVARARAEHITRATAAVDLAVDMAVNVALDKARPIIFVVGNAPTALIRLVEHLDQGMPAPALVVAMPVGFVNAAQSKALIMSRAVPFIAIEGRKGGSALAASVVNALCIVAREFS</sequence>
<dbReference type="GO" id="GO:0009236">
    <property type="term" value="P:cobalamin biosynthetic process"/>
    <property type="evidence" value="ECO:0007669"/>
    <property type="project" value="UniProtKB-UniPathway"/>
</dbReference>
<evidence type="ECO:0000256" key="3">
    <source>
        <dbReference type="ARBA" id="ARBA00022573"/>
    </source>
</evidence>
<dbReference type="Proteomes" id="UP000461162">
    <property type="component" value="Unassembled WGS sequence"/>
</dbReference>
<proteinExistence type="inferred from homology"/>
<keyword evidence="3" id="KW-0169">Cobalamin biosynthesis</keyword>
<dbReference type="AlphaFoldDB" id="A0A7K1KRJ7"/>
<accession>A0A7K1KRJ7</accession>
<comment type="similarity">
    <text evidence="2">Belongs to the CobH/CbiC family.</text>
</comment>
<keyword evidence="4" id="KW-0413">Isomerase</keyword>
<feature type="domain" description="Cobalamin biosynthesis precorrin-8X methylmutase CobH/CbiC" evidence="5">
    <location>
        <begin position="13"/>
        <end position="215"/>
    </location>
</feature>
<keyword evidence="7" id="KW-1185">Reference proteome</keyword>
<evidence type="ECO:0000256" key="4">
    <source>
        <dbReference type="ARBA" id="ARBA00023235"/>
    </source>
</evidence>
<protein>
    <submittedName>
        <fullName evidence="6">Precorrin-8X methylmutase</fullName>
    </submittedName>
</protein>
<dbReference type="RefSeq" id="WP_155935571.1">
    <property type="nucleotide sequence ID" value="NZ_WODC01000011.1"/>
</dbReference>
<dbReference type="Gene3D" id="3.40.50.10230">
    <property type="entry name" value="Cobalamin biosynthesis CobH/CbiC, precorrin-8X methylmutase"/>
    <property type="match status" value="1"/>
</dbReference>
<gene>
    <name evidence="6" type="ORF">GKC30_13865</name>
</gene>
<dbReference type="UniPathway" id="UPA00148"/>
<evidence type="ECO:0000313" key="6">
    <source>
        <dbReference type="EMBL" id="MUM78723.1"/>
    </source>
</evidence>
<evidence type="ECO:0000259" key="5">
    <source>
        <dbReference type="Pfam" id="PF02570"/>
    </source>
</evidence>
<organism evidence="6 7">
    <name type="scientific">Pseudodesulfovibrio alkaliphilus</name>
    <dbReference type="NCBI Taxonomy" id="2661613"/>
    <lineage>
        <taxon>Bacteria</taxon>
        <taxon>Pseudomonadati</taxon>
        <taxon>Thermodesulfobacteriota</taxon>
        <taxon>Desulfovibrionia</taxon>
        <taxon>Desulfovibrionales</taxon>
        <taxon>Desulfovibrionaceae</taxon>
    </lineage>
</organism>